<evidence type="ECO:0000313" key="4">
    <source>
        <dbReference type="Proteomes" id="UP000052268"/>
    </source>
</evidence>
<keyword evidence="2" id="KW-0472">Membrane</keyword>
<comment type="caution">
    <text evidence="3">The sequence shown here is derived from an EMBL/GenBank/DDBJ whole genome shotgun (WGS) entry which is preliminary data.</text>
</comment>
<organism evidence="3 4">
    <name type="scientific">Novosphingobium barchaimii LL02</name>
    <dbReference type="NCBI Taxonomy" id="1114963"/>
    <lineage>
        <taxon>Bacteria</taxon>
        <taxon>Pseudomonadati</taxon>
        <taxon>Pseudomonadota</taxon>
        <taxon>Alphaproteobacteria</taxon>
        <taxon>Sphingomonadales</taxon>
        <taxon>Sphingomonadaceae</taxon>
        <taxon>Novosphingobium</taxon>
    </lineage>
</organism>
<protein>
    <submittedName>
        <fullName evidence="3">Uncharacterized protein</fullName>
    </submittedName>
</protein>
<dbReference type="EMBL" id="JACU01000004">
    <property type="protein sequence ID" value="KMS56126.1"/>
    <property type="molecule type" value="Genomic_DNA"/>
</dbReference>
<reference evidence="3 4" key="1">
    <citation type="journal article" date="2015" name="G3 (Bethesda)">
        <title>Insights into Ongoing Evolution of the Hexachlorocyclohexane Catabolic Pathway from Comparative Genomics of Ten Sphingomonadaceae Strains.</title>
        <authorList>
            <person name="Pearce S.L."/>
            <person name="Oakeshott J.G."/>
            <person name="Pandey G."/>
        </authorList>
    </citation>
    <scope>NUCLEOTIDE SEQUENCE [LARGE SCALE GENOMIC DNA]</scope>
    <source>
        <strain evidence="3 4">LL02</strain>
    </source>
</reference>
<evidence type="ECO:0000256" key="2">
    <source>
        <dbReference type="SAM" id="Phobius"/>
    </source>
</evidence>
<name>A0A0J7XWN9_9SPHN</name>
<feature type="transmembrane region" description="Helical" evidence="2">
    <location>
        <begin position="33"/>
        <end position="54"/>
    </location>
</feature>
<feature type="region of interest" description="Disordered" evidence="1">
    <location>
        <begin position="1"/>
        <end position="23"/>
    </location>
</feature>
<evidence type="ECO:0000313" key="3">
    <source>
        <dbReference type="EMBL" id="KMS56126.1"/>
    </source>
</evidence>
<dbReference type="Proteomes" id="UP000052268">
    <property type="component" value="Unassembled WGS sequence"/>
</dbReference>
<feature type="transmembrane region" description="Helical" evidence="2">
    <location>
        <begin position="66"/>
        <end position="85"/>
    </location>
</feature>
<keyword evidence="2" id="KW-1133">Transmembrane helix</keyword>
<evidence type="ECO:0000256" key="1">
    <source>
        <dbReference type="SAM" id="MobiDB-lite"/>
    </source>
</evidence>
<keyword evidence="4" id="KW-1185">Reference proteome</keyword>
<dbReference type="PATRIC" id="fig|1114963.3.peg.1649"/>
<gene>
    <name evidence="3" type="ORF">V474_14175</name>
</gene>
<proteinExistence type="predicted"/>
<keyword evidence="2" id="KW-0812">Transmembrane</keyword>
<sequence length="115" mass="11920">MPRDTSAAAQAASPPRAAAGDAHRHRVEMAARILAGTLGAYGLTVQLTVVLSFLVARAGMARVEAVTAATLASFAIFAGISMAAFHTRSAARAWLWLTITAPPLAPLDWGLGPVR</sequence>
<dbReference type="AlphaFoldDB" id="A0A0J7XWN9"/>
<feature type="compositionally biased region" description="Low complexity" evidence="1">
    <location>
        <begin position="1"/>
        <end position="20"/>
    </location>
</feature>
<accession>A0A0J7XWN9</accession>